<dbReference type="PROSITE" id="PS50048">
    <property type="entry name" value="ZN2_CY6_FUNGAL_2"/>
    <property type="match status" value="1"/>
</dbReference>
<evidence type="ECO:0000313" key="5">
    <source>
        <dbReference type="RefSeq" id="XP_033462475.1"/>
    </source>
</evidence>
<evidence type="ECO:0000256" key="2">
    <source>
        <dbReference type="SAM" id="MobiDB-lite"/>
    </source>
</evidence>
<feature type="domain" description="Zn(2)-C6 fungal-type" evidence="3">
    <location>
        <begin position="47"/>
        <end position="77"/>
    </location>
</feature>
<keyword evidence="4" id="KW-1185">Reference proteome</keyword>
<dbReference type="PANTHER" id="PTHR47256">
    <property type="entry name" value="ZN(II)2CYS6 TRANSCRIPTION FACTOR (EUROFUNG)-RELATED"/>
    <property type="match status" value="1"/>
</dbReference>
<feature type="compositionally biased region" description="Low complexity" evidence="2">
    <location>
        <begin position="25"/>
        <end position="37"/>
    </location>
</feature>
<reference evidence="5" key="1">
    <citation type="submission" date="2020-01" db="EMBL/GenBank/DDBJ databases">
        <authorList>
            <consortium name="DOE Joint Genome Institute"/>
            <person name="Haridas S."/>
            <person name="Albert R."/>
            <person name="Binder M."/>
            <person name="Bloem J."/>
            <person name="Labutti K."/>
            <person name="Salamov A."/>
            <person name="Andreopoulos B."/>
            <person name="Baker S.E."/>
            <person name="Barry K."/>
            <person name="Bills G."/>
            <person name="Bluhm B.H."/>
            <person name="Cannon C."/>
            <person name="Castanera R."/>
            <person name="Culley D.E."/>
            <person name="Daum C."/>
            <person name="Ezra D."/>
            <person name="Gonzalez J.B."/>
            <person name="Henrissat B."/>
            <person name="Kuo A."/>
            <person name="Liang C."/>
            <person name="Lipzen A."/>
            <person name="Lutzoni F."/>
            <person name="Magnuson J."/>
            <person name="Mondo S."/>
            <person name="Nolan M."/>
            <person name="Ohm R."/>
            <person name="Pangilinan J."/>
            <person name="Park H.-J."/>
            <person name="Ramirez L."/>
            <person name="Alfaro M."/>
            <person name="Sun H."/>
            <person name="Tritt A."/>
            <person name="Yoshinaga Y."/>
            <person name="Zwiers L.-H."/>
            <person name="Turgeon B.G."/>
            <person name="Goodwin S.B."/>
            <person name="Spatafora J.W."/>
            <person name="Crous P.W."/>
            <person name="Grigoriev I.V."/>
        </authorList>
    </citation>
    <scope>NUCLEOTIDE SEQUENCE</scope>
    <source>
        <strain evidence="5">CBS 342.82</strain>
    </source>
</reference>
<dbReference type="SMART" id="SM00066">
    <property type="entry name" value="GAL4"/>
    <property type="match status" value="1"/>
</dbReference>
<proteinExistence type="predicted"/>
<feature type="region of interest" description="Disordered" evidence="2">
    <location>
        <begin position="192"/>
        <end position="251"/>
    </location>
</feature>
<dbReference type="RefSeq" id="XP_033462475.1">
    <property type="nucleotide sequence ID" value="XM_033599271.1"/>
</dbReference>
<organism evidence="5">
    <name type="scientific">Dissoconium aciculare CBS 342.82</name>
    <dbReference type="NCBI Taxonomy" id="1314786"/>
    <lineage>
        <taxon>Eukaryota</taxon>
        <taxon>Fungi</taxon>
        <taxon>Dikarya</taxon>
        <taxon>Ascomycota</taxon>
        <taxon>Pezizomycotina</taxon>
        <taxon>Dothideomycetes</taxon>
        <taxon>Dothideomycetidae</taxon>
        <taxon>Mycosphaerellales</taxon>
        <taxon>Dissoconiaceae</taxon>
        <taxon>Dissoconium</taxon>
    </lineage>
</organism>
<name>A0A6J3MCX2_9PEZI</name>
<dbReference type="GO" id="GO:0000981">
    <property type="term" value="F:DNA-binding transcription factor activity, RNA polymerase II-specific"/>
    <property type="evidence" value="ECO:0007669"/>
    <property type="project" value="InterPro"/>
</dbReference>
<dbReference type="GO" id="GO:0008270">
    <property type="term" value="F:zinc ion binding"/>
    <property type="evidence" value="ECO:0007669"/>
    <property type="project" value="InterPro"/>
</dbReference>
<dbReference type="SUPFAM" id="SSF57701">
    <property type="entry name" value="Zn2/Cys6 DNA-binding domain"/>
    <property type="match status" value="1"/>
</dbReference>
<dbReference type="GeneID" id="54357070"/>
<sequence>MSSAGRPLLAPTGSTGEQSRDRASDSPSGPSRPAGPSRARRTLIESACQACRRRKSKCNGKRPICTKCESLGSECVYEAEEGESRWAALRRRSQQLEEERDRIGESMEWMRDCPEPEALIVLDRIRATRFDRSTAPDTFINIVQTFRNERHATSTHMQQAPYAQNDQRLPPITALLGGSIRGEGPRMVVTQRVSNDSDDTGISMADAPGPSTDRNRIRLGTLEPSLRQASYATPTMPHLSSEESSTGSSLGTLGSAVVKHEYGSSGALNHSMSGIGGQMSMPAQFDSEESLRRRGSYPPPRPGGY</sequence>
<dbReference type="Proteomes" id="UP000504637">
    <property type="component" value="Unplaced"/>
</dbReference>
<dbReference type="OrthoDB" id="10261408at2759"/>
<reference evidence="5" key="3">
    <citation type="submission" date="2025-08" db="UniProtKB">
        <authorList>
            <consortium name="RefSeq"/>
        </authorList>
    </citation>
    <scope>IDENTIFICATION</scope>
    <source>
        <strain evidence="5">CBS 342.82</strain>
    </source>
</reference>
<dbReference type="PROSITE" id="PS00463">
    <property type="entry name" value="ZN2_CY6_FUNGAL_1"/>
    <property type="match status" value="1"/>
</dbReference>
<evidence type="ECO:0000256" key="1">
    <source>
        <dbReference type="ARBA" id="ARBA00023242"/>
    </source>
</evidence>
<dbReference type="Gene3D" id="4.10.240.10">
    <property type="entry name" value="Zn(2)-C6 fungal-type DNA-binding domain"/>
    <property type="match status" value="1"/>
</dbReference>
<dbReference type="PANTHER" id="PTHR47256:SF1">
    <property type="entry name" value="ZN(II)2CYS6 TRANSCRIPTION FACTOR (EUROFUNG)"/>
    <property type="match status" value="1"/>
</dbReference>
<feature type="region of interest" description="Disordered" evidence="2">
    <location>
        <begin position="269"/>
        <end position="305"/>
    </location>
</feature>
<feature type="region of interest" description="Disordered" evidence="2">
    <location>
        <begin position="1"/>
        <end position="41"/>
    </location>
</feature>
<gene>
    <name evidence="5" type="ORF">K489DRAFT_157465</name>
</gene>
<accession>A0A6J3MCX2</accession>
<reference evidence="5" key="2">
    <citation type="submission" date="2020-04" db="EMBL/GenBank/DDBJ databases">
        <authorList>
            <consortium name="NCBI Genome Project"/>
        </authorList>
    </citation>
    <scope>NUCLEOTIDE SEQUENCE</scope>
    <source>
        <strain evidence="5">CBS 342.82</strain>
    </source>
</reference>
<dbReference type="CDD" id="cd00067">
    <property type="entry name" value="GAL4"/>
    <property type="match status" value="1"/>
</dbReference>
<protein>
    <recommendedName>
        <fullName evidence="3">Zn(2)-C6 fungal-type domain-containing protein</fullName>
    </recommendedName>
</protein>
<keyword evidence="1" id="KW-0539">Nucleus</keyword>
<evidence type="ECO:0000313" key="4">
    <source>
        <dbReference type="Proteomes" id="UP000504637"/>
    </source>
</evidence>
<dbReference type="InterPro" id="IPR036864">
    <property type="entry name" value="Zn2-C6_fun-type_DNA-bd_sf"/>
</dbReference>
<evidence type="ECO:0000259" key="3">
    <source>
        <dbReference type="PROSITE" id="PS50048"/>
    </source>
</evidence>
<dbReference type="Pfam" id="PF00172">
    <property type="entry name" value="Zn_clus"/>
    <property type="match status" value="1"/>
</dbReference>
<dbReference type="InterPro" id="IPR053187">
    <property type="entry name" value="Notoamide_regulator"/>
</dbReference>
<feature type="compositionally biased region" description="Low complexity" evidence="2">
    <location>
        <begin position="242"/>
        <end position="251"/>
    </location>
</feature>
<dbReference type="InterPro" id="IPR001138">
    <property type="entry name" value="Zn2Cys6_DnaBD"/>
</dbReference>
<dbReference type="AlphaFoldDB" id="A0A6J3MCX2"/>